<feature type="domain" description="ADP ribosyltransferase" evidence="1">
    <location>
        <begin position="235"/>
        <end position="377"/>
    </location>
</feature>
<protein>
    <recommendedName>
        <fullName evidence="1">ADP ribosyltransferase domain-containing protein</fullName>
    </recommendedName>
</protein>
<name>A0A6N1NGD2_9VIRU</name>
<dbReference type="RefSeq" id="YP_010780946.1">
    <property type="nucleotide sequence ID" value="NC_075038.1"/>
</dbReference>
<dbReference type="EMBL" id="MF405918">
    <property type="protein sequence ID" value="QKU34324.1"/>
    <property type="molecule type" value="Genomic_DNA"/>
</dbReference>
<sequence>MYGIMTNMVYYYVLLSNPQEIESTSVLDELITLIYEGKVDFISDGQRIGLELPPDYFDSLRRAISRNEDNVPLYDIMSNHIFLIHWENVYPRIFFDNYRFVDKNFYEDLINLDAPTINDKENRRILSYYDMDILYETYTKIFYKSFVMNSYITNCKRPSFGSGMEHISPYYNINELNYLAFDWNLTNKIIQNPDEINDLCIKISQYDIPAKTLLDHQMYIYDSKAIGLVKHYSLFGSYYMNVYLRKTRCCLQNVISYEDVIRNLYLENQIKIMIRLIKNAPSFIKSHTVYRFVERDDYLRHLKVGDIYQDTSFMSTTRNPFYYKENYAFGYILIKIQLPKNIKGVGLCIESYSNFPSEEEIILPPTSKYRLESVTETPTNSDFHGAFNLKVQKKYVFTWVGNDYIDKSDTEISISMPGAYIPEPKIVNLRDLLNDENIKLLTISDRLKYFRDNYTNINNQFESTIGNTKYTFNFESYDSTSVYKPFFYYEFKDGIMVTTSNPKYGNINIMMEIGPEIHINYYFRFSVTDPSIVVDLNRPEWIEWFSLFAYIIGSRTVVIHSNYTLQYNNNDTPEQKIMKTRYTFSQNIYLYMKHKKKMFEFMEIVPQFDYFMLDYLSGVKVSDVINPTDKNELFRIAQFSEISNMYEFYIYIVEKYPKLIKIVEEKLETIYEPERNPFLNIQYSLDAWLYLYNRDLIKHIPSEKEFVVKKGSFKKLVGDKKIPKFKNRLREYFGTRKY</sequence>
<dbReference type="GO" id="GO:0005576">
    <property type="term" value="C:extracellular region"/>
    <property type="evidence" value="ECO:0007669"/>
    <property type="project" value="InterPro"/>
</dbReference>
<evidence type="ECO:0000313" key="2">
    <source>
        <dbReference type="EMBL" id="QKU34324.1"/>
    </source>
</evidence>
<proteinExistence type="predicted"/>
<dbReference type="Pfam" id="PF03496">
    <property type="entry name" value="ADPrib_exo_Tox"/>
    <property type="match status" value="1"/>
</dbReference>
<organism evidence="2">
    <name type="scientific">Tupanvirus deep ocean</name>
    <dbReference type="NCBI Taxonomy" id="2126984"/>
    <lineage>
        <taxon>Viruses</taxon>
        <taxon>Varidnaviria</taxon>
        <taxon>Bamfordvirae</taxon>
        <taxon>Nucleocytoviricota</taxon>
        <taxon>Megaviricetes</taxon>
        <taxon>Imitervirales</taxon>
        <taxon>Mimiviridae</taxon>
        <taxon>Megamimivirinae</taxon>
        <taxon>Tupanvirus</taxon>
        <taxon>Tupanvirus altamarinense</taxon>
    </lineage>
</organism>
<dbReference type="Gene3D" id="3.90.176.10">
    <property type="entry name" value="Toxin ADP-ribosyltransferase, Chain A, domain 1"/>
    <property type="match status" value="1"/>
</dbReference>
<dbReference type="KEGG" id="vg:80517637"/>
<dbReference type="InterPro" id="IPR003540">
    <property type="entry name" value="ADP-ribosyltransferase"/>
</dbReference>
<accession>A0A6N1NGD2</accession>
<evidence type="ECO:0000259" key="1">
    <source>
        <dbReference type="Pfam" id="PF03496"/>
    </source>
</evidence>
<dbReference type="GeneID" id="80517637"/>
<dbReference type="PROSITE" id="PS51996">
    <property type="entry name" value="TR_MART"/>
    <property type="match status" value="1"/>
</dbReference>
<reference evidence="2" key="2">
    <citation type="journal article" date="2018" name="Nat. Commun.">
        <title>Tailed giant Tupanvirus possesses the most complete translational apparatus of the known virosphere.</title>
        <authorList>
            <person name="Abrahao J."/>
            <person name="Silva L."/>
            <person name="Silva L.S."/>
            <person name="Khalil J.Y.B."/>
            <person name="Rodrigues R."/>
            <person name="Arantes T."/>
            <person name="Assis F."/>
            <person name="Boratto P."/>
            <person name="Andrade M."/>
            <person name="Kroon E.G."/>
            <person name="Ribeiro B."/>
            <person name="Bergier I."/>
            <person name="Seligmann H."/>
            <person name="Ghigo E."/>
            <person name="Colson P."/>
            <person name="Levasseur A."/>
            <person name="Kroemer G."/>
            <person name="Raoult D."/>
            <person name="La Scola B."/>
        </authorList>
    </citation>
    <scope>NUCLEOTIDE SEQUENCE [LARGE SCALE GENOMIC DNA]</scope>
    <source>
        <strain evidence="2">Deep ocean</strain>
    </source>
</reference>
<dbReference type="SUPFAM" id="SSF56399">
    <property type="entry name" value="ADP-ribosylation"/>
    <property type="match status" value="1"/>
</dbReference>
<reference evidence="2" key="1">
    <citation type="submission" date="2017-06" db="EMBL/GenBank/DDBJ databases">
        <authorList>
            <person name="Assis F.L."/>
            <person name="Abrahao J.S."/>
            <person name="Silva L."/>
            <person name="Khalil J.B."/>
            <person name="Rodrigues R."/>
            <person name="Silva L.S."/>
            <person name="Boratto P."/>
            <person name="Andrade M."/>
            <person name="Kroon E.G."/>
            <person name="Ribeiro B."/>
            <person name="Bergier I."/>
            <person name="Seligmann H."/>
            <person name="Ghigo E."/>
            <person name="Colson P."/>
            <person name="Levasseur A."/>
            <person name="Raoult D."/>
            <person name="Scola B.L."/>
        </authorList>
    </citation>
    <scope>NUCLEOTIDE SEQUENCE</scope>
    <source>
        <strain evidence="2">Deep ocean</strain>
    </source>
</reference>